<comment type="caution">
    <text evidence="17">The sequence shown here is derived from an EMBL/GenBank/DDBJ whole genome shotgun (WGS) entry which is preliminary data.</text>
</comment>
<evidence type="ECO:0000256" key="5">
    <source>
        <dbReference type="ARBA" id="ARBA00022806"/>
    </source>
</evidence>
<dbReference type="InterPro" id="IPR014016">
    <property type="entry name" value="UvrD-like_ATP-bd"/>
</dbReference>
<keyword evidence="1" id="KW-0540">Nuclease</keyword>
<dbReference type="PANTHER" id="PTHR11070:SF2">
    <property type="entry name" value="ATP-DEPENDENT DNA HELICASE SRS2"/>
    <property type="match status" value="1"/>
</dbReference>
<dbReference type="SUPFAM" id="SSF52540">
    <property type="entry name" value="P-loop containing nucleoside triphosphate hydrolases"/>
    <property type="match status" value="1"/>
</dbReference>
<dbReference type="SUPFAM" id="SSF52980">
    <property type="entry name" value="Restriction endonuclease-like"/>
    <property type="match status" value="1"/>
</dbReference>
<evidence type="ECO:0000259" key="15">
    <source>
        <dbReference type="PROSITE" id="PS51198"/>
    </source>
</evidence>
<keyword evidence="6 17" id="KW-0269">Exonuclease</keyword>
<evidence type="ECO:0000256" key="8">
    <source>
        <dbReference type="ARBA" id="ARBA00023125"/>
    </source>
</evidence>
<dbReference type="EMBL" id="SLUB01000010">
    <property type="protein sequence ID" value="THE13294.1"/>
    <property type="molecule type" value="Genomic_DNA"/>
</dbReference>
<evidence type="ECO:0000256" key="12">
    <source>
        <dbReference type="ARBA" id="ARBA00034808"/>
    </source>
</evidence>
<evidence type="ECO:0000256" key="13">
    <source>
        <dbReference type="ARBA" id="ARBA00048988"/>
    </source>
</evidence>
<reference evidence="17 18" key="1">
    <citation type="journal article" date="2019" name="Indoor Air">
        <title>Impacts of indoor surface finishes on bacterial viability.</title>
        <authorList>
            <person name="Hu J."/>
            <person name="Maamar S.B."/>
            <person name="Glawe A.J."/>
            <person name="Gottel N."/>
            <person name="Gilbert J.A."/>
            <person name="Hartmann E.M."/>
        </authorList>
    </citation>
    <scope>NUCLEOTIDE SEQUENCE [LARGE SCALE GENOMIC DNA]</scope>
    <source>
        <strain evidence="17 18">AF060A6</strain>
    </source>
</reference>
<name>A0A4S3PUX0_9BACI</name>
<comment type="catalytic activity">
    <reaction evidence="11">
        <text>Couples ATP hydrolysis with the unwinding of duplex DNA by translocating in the 3'-5' direction.</text>
        <dbReference type="EC" id="5.6.2.4"/>
    </reaction>
</comment>
<keyword evidence="4 14" id="KW-0378">Hydrolase</keyword>
<evidence type="ECO:0000256" key="10">
    <source>
        <dbReference type="ARBA" id="ARBA00023235"/>
    </source>
</evidence>
<dbReference type="PROSITE" id="PS51198">
    <property type="entry name" value="UVRD_HELICASE_ATP_BIND"/>
    <property type="match status" value="1"/>
</dbReference>
<evidence type="ECO:0000313" key="17">
    <source>
        <dbReference type="EMBL" id="THE13294.1"/>
    </source>
</evidence>
<feature type="domain" description="UvrD-like helicase C-terminal" evidence="16">
    <location>
        <begin position="447"/>
        <end position="724"/>
    </location>
</feature>
<dbReference type="GO" id="GO:0005524">
    <property type="term" value="F:ATP binding"/>
    <property type="evidence" value="ECO:0007669"/>
    <property type="project" value="UniProtKB-UniRule"/>
</dbReference>
<sequence>MTKVIVDQEARDKIVSVLHQNFLVEAGAGSGKTTSLVDRMVDLIYTGTAKMDEIVAITFTKKAADELKTRFLTVLEKKCKEETNLDVKILLEEALQNIEQSFIGTVHSFCARLLRERPVEEGIDVHFSELEDTEDDKIAEAAWLVYTHKLEQGHPQKSRIMKDLGLREKDLMERFCQMKNYPDVEWESEVIEKPNLDEVFHRFITLLKEASRYIPKDIPKGPDSLQEAIDDALRHVKYDDKTDAVKIKIFQLFDKKLKVTQYKWTSKEDAKEYLERITGFFETHIQPLLESWREYCHSFVIELFQEALAEYEKIKHERSLMNFQDLLMKTAALLKDNAEVRSYFQGKYKRLLVDEFQDTDPIQAEIMFYLTGEDVKEKNWTKCKPRPGSLFVVGDPKQAIYRFRRADIDIYNLVKELIATHGGEVLQLIMNFRTVDNVTSLLNEVFQKQLPEEETVHQAAYRPLISHKEAGTSDFSGIKRLVLADEFAKNKAITVEEDATCITAYVQKLINEGHEPRECMILTRQKDGIDVYATKLEEAGIPVSVSGEMEIGTILEFQDLIRLLEALVDPTDQVAFVAALRSIWFGISDEELFQWGQAGGVFSLFATSPDHLNSDTKQHFEGALSKLKQYVTWKMTFSPVVAIEKIIEDIGLYPLFLVKGYGKREATNLLQILEVLRVKEEDEATTFNQAVDYVKQQIEEKTKVINLEEDENAVRIMNVHKAKGLEAPIVFLAHPGKKPEVRNKIWSHIRREEQSSEGYFMFERKQGFARKTVAQPLHWESYLVAEEAYLLAEEIRILYVAATRAEKAMIVSSFETKNDKNPWNLLLDGLPGLENLERLELNHKEKELQGRTITREEFIENTQGLLDWIEDRKQPSFSTYSPTDDKQDIFTLEIEREEGGGQSWGTAIHEVFEKIAKGEENEEAIVSSLQKHEISLGRRDEVAEAVAHFKQSMIWAELQIADHVLTEVPFMVKINAQDPLYEFVENGDNVETVFVSGIIDLAYKLNGTWKIVDYKTDRPKDLAKLPDLAKYYQNQIDLYQQIWERITGEKVADKQLYFVTPNIIVGV</sequence>
<evidence type="ECO:0000256" key="4">
    <source>
        <dbReference type="ARBA" id="ARBA00022801"/>
    </source>
</evidence>
<dbReference type="GO" id="GO:0000725">
    <property type="term" value="P:recombinational repair"/>
    <property type="evidence" value="ECO:0007669"/>
    <property type="project" value="TreeGrafter"/>
</dbReference>
<keyword evidence="9" id="KW-0234">DNA repair</keyword>
<keyword evidence="3" id="KW-0227">DNA damage</keyword>
<protein>
    <recommendedName>
        <fullName evidence="12">DNA 3'-5' helicase</fullName>
        <ecNumber evidence="12">5.6.2.4</ecNumber>
    </recommendedName>
</protein>
<keyword evidence="5 14" id="KW-0347">Helicase</keyword>
<dbReference type="GO" id="GO:0004527">
    <property type="term" value="F:exonuclease activity"/>
    <property type="evidence" value="ECO:0007669"/>
    <property type="project" value="UniProtKB-KW"/>
</dbReference>
<dbReference type="GO" id="GO:0005829">
    <property type="term" value="C:cytosol"/>
    <property type="evidence" value="ECO:0007669"/>
    <property type="project" value="TreeGrafter"/>
</dbReference>
<dbReference type="InterPro" id="IPR014017">
    <property type="entry name" value="DNA_helicase_UvrD-like_C"/>
</dbReference>
<dbReference type="InterPro" id="IPR027417">
    <property type="entry name" value="P-loop_NTPase"/>
</dbReference>
<dbReference type="PANTHER" id="PTHR11070">
    <property type="entry name" value="UVRD / RECB / PCRA DNA HELICASE FAMILY MEMBER"/>
    <property type="match status" value="1"/>
</dbReference>
<proteinExistence type="predicted"/>
<keyword evidence="7 14" id="KW-0067">ATP-binding</keyword>
<evidence type="ECO:0000256" key="11">
    <source>
        <dbReference type="ARBA" id="ARBA00034617"/>
    </source>
</evidence>
<dbReference type="GO" id="GO:0043138">
    <property type="term" value="F:3'-5' DNA helicase activity"/>
    <property type="evidence" value="ECO:0007669"/>
    <property type="project" value="UniProtKB-EC"/>
</dbReference>
<dbReference type="InterPro" id="IPR000212">
    <property type="entry name" value="DNA_helicase_UvrD/REP"/>
</dbReference>
<comment type="catalytic activity">
    <reaction evidence="13">
        <text>ATP + H2O = ADP + phosphate + H(+)</text>
        <dbReference type="Rhea" id="RHEA:13065"/>
        <dbReference type="ChEBI" id="CHEBI:15377"/>
        <dbReference type="ChEBI" id="CHEBI:15378"/>
        <dbReference type="ChEBI" id="CHEBI:30616"/>
        <dbReference type="ChEBI" id="CHEBI:43474"/>
        <dbReference type="ChEBI" id="CHEBI:456216"/>
        <dbReference type="EC" id="5.6.2.4"/>
    </reaction>
</comment>
<keyword evidence="8" id="KW-0238">DNA-binding</keyword>
<keyword evidence="18" id="KW-1185">Reference proteome</keyword>
<evidence type="ECO:0000256" key="14">
    <source>
        <dbReference type="PROSITE-ProRule" id="PRU00560"/>
    </source>
</evidence>
<accession>A0A4S3PUX0</accession>
<dbReference type="GO" id="GO:0003677">
    <property type="term" value="F:DNA binding"/>
    <property type="evidence" value="ECO:0007669"/>
    <property type="project" value="UniProtKB-KW"/>
</dbReference>
<evidence type="ECO:0000256" key="7">
    <source>
        <dbReference type="ARBA" id="ARBA00022840"/>
    </source>
</evidence>
<dbReference type="InterPro" id="IPR011604">
    <property type="entry name" value="PDDEXK-like_dom_sf"/>
</dbReference>
<dbReference type="Pfam" id="PF13361">
    <property type="entry name" value="UvrD_C"/>
    <property type="match status" value="1"/>
</dbReference>
<dbReference type="AlphaFoldDB" id="A0A4S3PUX0"/>
<dbReference type="InterPro" id="IPR011335">
    <property type="entry name" value="Restrct_endonuc-II-like"/>
</dbReference>
<dbReference type="Pfam" id="PF00580">
    <property type="entry name" value="UvrD-helicase"/>
    <property type="match status" value="1"/>
</dbReference>
<feature type="domain" description="UvrD-like helicase ATP-binding" evidence="15">
    <location>
        <begin position="5"/>
        <end position="435"/>
    </location>
</feature>
<organism evidence="17 18">
    <name type="scientific">Bacillus timonensis</name>
    <dbReference type="NCBI Taxonomy" id="1033734"/>
    <lineage>
        <taxon>Bacteria</taxon>
        <taxon>Bacillati</taxon>
        <taxon>Bacillota</taxon>
        <taxon>Bacilli</taxon>
        <taxon>Bacillales</taxon>
        <taxon>Bacillaceae</taxon>
        <taxon>Bacillus</taxon>
    </lineage>
</organism>
<dbReference type="Pfam" id="PF12705">
    <property type="entry name" value="PDDEXK_1"/>
    <property type="match status" value="1"/>
</dbReference>
<dbReference type="RefSeq" id="WP_136379106.1">
    <property type="nucleotide sequence ID" value="NZ_SLUB01000010.1"/>
</dbReference>
<evidence type="ECO:0000256" key="2">
    <source>
        <dbReference type="ARBA" id="ARBA00022741"/>
    </source>
</evidence>
<keyword evidence="10" id="KW-0413">Isomerase</keyword>
<dbReference type="OrthoDB" id="9810135at2"/>
<keyword evidence="2 14" id="KW-0547">Nucleotide-binding</keyword>
<evidence type="ECO:0000256" key="6">
    <source>
        <dbReference type="ARBA" id="ARBA00022839"/>
    </source>
</evidence>
<evidence type="ECO:0000259" key="16">
    <source>
        <dbReference type="PROSITE" id="PS51217"/>
    </source>
</evidence>
<dbReference type="Proteomes" id="UP000306477">
    <property type="component" value="Unassembled WGS sequence"/>
</dbReference>
<feature type="binding site" evidence="14">
    <location>
        <begin position="26"/>
        <end position="33"/>
    </location>
    <ligand>
        <name>ATP</name>
        <dbReference type="ChEBI" id="CHEBI:30616"/>
    </ligand>
</feature>
<evidence type="ECO:0000313" key="18">
    <source>
        <dbReference type="Proteomes" id="UP000306477"/>
    </source>
</evidence>
<evidence type="ECO:0000256" key="1">
    <source>
        <dbReference type="ARBA" id="ARBA00022722"/>
    </source>
</evidence>
<dbReference type="EC" id="5.6.2.4" evidence="12"/>
<dbReference type="InterPro" id="IPR038726">
    <property type="entry name" value="PDDEXK_AddAB-type"/>
</dbReference>
<evidence type="ECO:0000256" key="3">
    <source>
        <dbReference type="ARBA" id="ARBA00022763"/>
    </source>
</evidence>
<dbReference type="PROSITE" id="PS51217">
    <property type="entry name" value="UVRD_HELICASE_CTER"/>
    <property type="match status" value="1"/>
</dbReference>
<evidence type="ECO:0000256" key="9">
    <source>
        <dbReference type="ARBA" id="ARBA00023204"/>
    </source>
</evidence>
<gene>
    <name evidence="17" type="ORF">E1I69_08090</name>
</gene>
<dbReference type="Gene3D" id="3.40.50.300">
    <property type="entry name" value="P-loop containing nucleotide triphosphate hydrolases"/>
    <property type="match status" value="3"/>
</dbReference>
<dbReference type="Gene3D" id="1.10.486.10">
    <property type="entry name" value="PCRA, domain 4"/>
    <property type="match status" value="1"/>
</dbReference>
<dbReference type="Gene3D" id="3.90.320.10">
    <property type="match status" value="1"/>
</dbReference>